<keyword evidence="3" id="KW-0067">ATP-binding</keyword>
<feature type="transmembrane region" description="Helical" evidence="4">
    <location>
        <begin position="48"/>
        <end position="66"/>
    </location>
</feature>
<gene>
    <name evidence="6" type="ORF">UFOPK1767_00066</name>
</gene>
<protein>
    <submittedName>
        <fullName evidence="6">Unannotated protein</fullName>
    </submittedName>
</protein>
<evidence type="ECO:0000256" key="2">
    <source>
        <dbReference type="ARBA" id="ARBA00022741"/>
    </source>
</evidence>
<evidence type="ECO:0000256" key="4">
    <source>
        <dbReference type="SAM" id="Phobius"/>
    </source>
</evidence>
<dbReference type="InterPro" id="IPR013221">
    <property type="entry name" value="Mur_ligase_cen"/>
</dbReference>
<dbReference type="Gene3D" id="3.40.1190.10">
    <property type="entry name" value="Mur-like, catalytic domain"/>
    <property type="match status" value="1"/>
</dbReference>
<evidence type="ECO:0000313" key="6">
    <source>
        <dbReference type="EMBL" id="CAB4577671.1"/>
    </source>
</evidence>
<feature type="transmembrane region" description="Helical" evidence="4">
    <location>
        <begin position="72"/>
        <end position="90"/>
    </location>
</feature>
<dbReference type="EMBL" id="CAEZTZ010000003">
    <property type="protein sequence ID" value="CAB4577671.1"/>
    <property type="molecule type" value="Genomic_DNA"/>
</dbReference>
<sequence length="509" mass="54099">MIDIFSWAVIGLLPVILGVKWLRVAQREHYIAGWTTRIALGWGRSRQVSWWPLIAAVAVEFVSTTISTASWWISLAVPSILFGLVLWWPFGLRFRGTTSALQWTARVQRLAALWLALSWLFLFTASSLSLSYAVVLFGFVAPGVMDLALLIARPIEKALSTKWLVAAQKKLRHVNPTVVAITGSYGKTSTKGYVAHLVATKFSVVPSPASFNNLMGLARAVNDKLTPGTEVFVAEMGMYGEGEIRELSKLFPPDIAAITTIGEAHLERLGSRDAIRRAKSEIVENATTVVLPIDDPDLAALANRCESEGKRVIRVSVKGAKADVSVNPAKGTVTIGAESVPAHISGVGHAVNVAVAVGIAHALNVPLTVLAPRLGDLPTAAHRAEPQQAPSGAIIIDDSYNANPIGAARAVEGGASMAKARKGPFVVVTPGMIELGAVQFDRNRTLSAQVAKSGGELFVVGFTNRVALIAGHPSAQVFADRPTAMAAALERAGASGVILVENDLPDHYA</sequence>
<dbReference type="SUPFAM" id="SSF53623">
    <property type="entry name" value="MurD-like peptide ligases, catalytic domain"/>
    <property type="match status" value="1"/>
</dbReference>
<dbReference type="GO" id="GO:0016881">
    <property type="term" value="F:acid-amino acid ligase activity"/>
    <property type="evidence" value="ECO:0007669"/>
    <property type="project" value="InterPro"/>
</dbReference>
<dbReference type="InterPro" id="IPR036565">
    <property type="entry name" value="Mur-like_cat_sf"/>
</dbReference>
<dbReference type="PANTHER" id="PTHR43024">
    <property type="entry name" value="UDP-N-ACETYLMURAMOYL-TRIPEPTIDE--D-ALANYL-D-ALANINE LIGASE"/>
    <property type="match status" value="1"/>
</dbReference>
<keyword evidence="4" id="KW-1133">Transmembrane helix</keyword>
<feature type="transmembrane region" description="Helical" evidence="4">
    <location>
        <begin position="6"/>
        <end position="22"/>
    </location>
</feature>
<dbReference type="AlphaFoldDB" id="A0A6J6EMD0"/>
<dbReference type="InterPro" id="IPR051046">
    <property type="entry name" value="MurCDEF_CellWall_CoF430Synth"/>
</dbReference>
<dbReference type="SUPFAM" id="SSF53244">
    <property type="entry name" value="MurD-like peptide ligases, peptide-binding domain"/>
    <property type="match status" value="1"/>
</dbReference>
<keyword evidence="1" id="KW-0436">Ligase</keyword>
<evidence type="ECO:0000259" key="5">
    <source>
        <dbReference type="Pfam" id="PF08245"/>
    </source>
</evidence>
<keyword evidence="4" id="KW-0472">Membrane</keyword>
<feature type="domain" description="Mur ligase central" evidence="5">
    <location>
        <begin position="181"/>
        <end position="359"/>
    </location>
</feature>
<organism evidence="6">
    <name type="scientific">freshwater metagenome</name>
    <dbReference type="NCBI Taxonomy" id="449393"/>
    <lineage>
        <taxon>unclassified sequences</taxon>
        <taxon>metagenomes</taxon>
        <taxon>ecological metagenomes</taxon>
    </lineage>
</organism>
<feature type="transmembrane region" description="Helical" evidence="4">
    <location>
        <begin position="110"/>
        <end position="128"/>
    </location>
</feature>
<accession>A0A6J6EMD0</accession>
<dbReference type="Pfam" id="PF08245">
    <property type="entry name" value="Mur_ligase_M"/>
    <property type="match status" value="1"/>
</dbReference>
<evidence type="ECO:0000256" key="3">
    <source>
        <dbReference type="ARBA" id="ARBA00022840"/>
    </source>
</evidence>
<proteinExistence type="predicted"/>
<dbReference type="PANTHER" id="PTHR43024:SF1">
    <property type="entry name" value="UDP-N-ACETYLMURAMOYL-TRIPEPTIDE--D-ALANYL-D-ALANINE LIGASE"/>
    <property type="match status" value="1"/>
</dbReference>
<dbReference type="InterPro" id="IPR036615">
    <property type="entry name" value="Mur_ligase_C_dom_sf"/>
</dbReference>
<keyword evidence="2" id="KW-0547">Nucleotide-binding</keyword>
<evidence type="ECO:0000256" key="1">
    <source>
        <dbReference type="ARBA" id="ARBA00022598"/>
    </source>
</evidence>
<name>A0A6J6EMD0_9ZZZZ</name>
<reference evidence="6" key="1">
    <citation type="submission" date="2020-05" db="EMBL/GenBank/DDBJ databases">
        <authorList>
            <person name="Chiriac C."/>
            <person name="Salcher M."/>
            <person name="Ghai R."/>
            <person name="Kavagutti S V."/>
        </authorList>
    </citation>
    <scope>NUCLEOTIDE SEQUENCE</scope>
</reference>
<dbReference type="Gene3D" id="3.90.190.20">
    <property type="entry name" value="Mur ligase, C-terminal domain"/>
    <property type="match status" value="1"/>
</dbReference>
<dbReference type="GO" id="GO:0005524">
    <property type="term" value="F:ATP binding"/>
    <property type="evidence" value="ECO:0007669"/>
    <property type="project" value="UniProtKB-KW"/>
</dbReference>
<keyword evidence="4" id="KW-0812">Transmembrane</keyword>